<evidence type="ECO:0000256" key="1">
    <source>
        <dbReference type="ARBA" id="ARBA00004370"/>
    </source>
</evidence>
<organism evidence="8 9">
    <name type="scientific">Biomphalaria glabrata</name>
    <name type="common">Bloodfluke planorb</name>
    <name type="synonym">Freshwater snail</name>
    <dbReference type="NCBI Taxonomy" id="6526"/>
    <lineage>
        <taxon>Eukaryota</taxon>
        <taxon>Metazoa</taxon>
        <taxon>Spiralia</taxon>
        <taxon>Lophotrochozoa</taxon>
        <taxon>Mollusca</taxon>
        <taxon>Gastropoda</taxon>
        <taxon>Heterobranchia</taxon>
        <taxon>Euthyneura</taxon>
        <taxon>Panpulmonata</taxon>
        <taxon>Hygrophila</taxon>
        <taxon>Lymnaeoidea</taxon>
        <taxon>Planorbidae</taxon>
        <taxon>Biomphalaria</taxon>
    </lineage>
</organism>
<dbReference type="Pfam" id="PF10324">
    <property type="entry name" value="7TM_GPCR_Srw"/>
    <property type="match status" value="1"/>
</dbReference>
<keyword evidence="4 6" id="KW-0472">Membrane</keyword>
<dbReference type="GO" id="GO:0016020">
    <property type="term" value="C:membrane"/>
    <property type="evidence" value="ECO:0007669"/>
    <property type="project" value="UniProtKB-SubCell"/>
</dbReference>
<dbReference type="VEuPathDB" id="VectorBase:BGLAX_031570"/>
<dbReference type="InterPro" id="IPR052954">
    <property type="entry name" value="GPCR-Ligand_Int"/>
</dbReference>
<evidence type="ECO:0000313" key="8">
    <source>
        <dbReference type="EnsemblMetazoa" id="BGLB030052-PA"/>
    </source>
</evidence>
<evidence type="ECO:0000256" key="6">
    <source>
        <dbReference type="SAM" id="Phobius"/>
    </source>
</evidence>
<name>A0A2C9LE19_BIOGL</name>
<dbReference type="STRING" id="6526.A0A2C9LE19"/>
<dbReference type="Proteomes" id="UP000076420">
    <property type="component" value="Unassembled WGS sequence"/>
</dbReference>
<dbReference type="PANTHER" id="PTHR46641:SF2">
    <property type="entry name" value="FMRFAMIDE RECEPTOR"/>
    <property type="match status" value="1"/>
</dbReference>
<gene>
    <name evidence="8" type="primary">106072556</name>
</gene>
<reference evidence="8" key="1">
    <citation type="submission" date="2020-05" db="UniProtKB">
        <authorList>
            <consortium name="EnsemblMetazoa"/>
        </authorList>
    </citation>
    <scope>IDENTIFICATION</scope>
    <source>
        <strain evidence="8">BB02</strain>
    </source>
</reference>
<accession>A0A2C9LE19</accession>
<dbReference type="PANTHER" id="PTHR46641">
    <property type="entry name" value="FMRFAMIDE RECEPTOR-RELATED"/>
    <property type="match status" value="1"/>
</dbReference>
<evidence type="ECO:0000256" key="3">
    <source>
        <dbReference type="ARBA" id="ARBA00022989"/>
    </source>
</evidence>
<feature type="transmembrane region" description="Helical" evidence="6">
    <location>
        <begin position="270"/>
        <end position="295"/>
    </location>
</feature>
<feature type="compositionally biased region" description="Low complexity" evidence="5">
    <location>
        <begin position="507"/>
        <end position="517"/>
    </location>
</feature>
<feature type="region of interest" description="Disordered" evidence="5">
    <location>
        <begin position="482"/>
        <end position="526"/>
    </location>
</feature>
<dbReference type="InterPro" id="IPR017452">
    <property type="entry name" value="GPCR_Rhodpsn_7TM"/>
</dbReference>
<dbReference type="AlphaFoldDB" id="A0A2C9LE19"/>
<dbReference type="KEGG" id="bgt:106072556"/>
<evidence type="ECO:0000313" key="9">
    <source>
        <dbReference type="Proteomes" id="UP000076420"/>
    </source>
</evidence>
<dbReference type="PRINTS" id="PR00237">
    <property type="entry name" value="GPCRRHODOPSN"/>
</dbReference>
<keyword evidence="3 6" id="KW-1133">Transmembrane helix</keyword>
<evidence type="ECO:0000256" key="4">
    <source>
        <dbReference type="ARBA" id="ARBA00023136"/>
    </source>
</evidence>
<dbReference type="Gene3D" id="1.20.1070.10">
    <property type="entry name" value="Rhodopsin 7-helix transmembrane proteins"/>
    <property type="match status" value="2"/>
</dbReference>
<dbReference type="InterPro" id="IPR000276">
    <property type="entry name" value="GPCR_Rhodpsn"/>
</dbReference>
<dbReference type="GO" id="GO:0008528">
    <property type="term" value="F:G protein-coupled peptide receptor activity"/>
    <property type="evidence" value="ECO:0007669"/>
    <property type="project" value="InterPro"/>
</dbReference>
<feature type="transmembrane region" description="Helical" evidence="6">
    <location>
        <begin position="148"/>
        <end position="168"/>
    </location>
</feature>
<dbReference type="EnsemblMetazoa" id="BGLB030052-RA">
    <property type="protein sequence ID" value="BGLB030052-PA"/>
    <property type="gene ID" value="BGLB030052"/>
</dbReference>
<feature type="transmembrane region" description="Helical" evidence="6">
    <location>
        <begin position="111"/>
        <end position="136"/>
    </location>
</feature>
<dbReference type="InterPro" id="IPR019427">
    <property type="entry name" value="7TM_GPCR_serpentine_rcpt_Srw"/>
</dbReference>
<comment type="subcellular location">
    <subcellularLocation>
        <location evidence="1">Membrane</location>
    </subcellularLocation>
</comment>
<dbReference type="OrthoDB" id="10033446at2759"/>
<evidence type="ECO:0000259" key="7">
    <source>
        <dbReference type="PROSITE" id="PS50262"/>
    </source>
</evidence>
<dbReference type="CDD" id="cd14978">
    <property type="entry name" value="7tmA_FMRFamide_R-like"/>
    <property type="match status" value="1"/>
</dbReference>
<dbReference type="SUPFAM" id="SSF81321">
    <property type="entry name" value="Family A G protein-coupled receptor-like"/>
    <property type="match status" value="2"/>
</dbReference>
<sequence length="526" mass="58132">MSLRGRSRVLALQRARCRRPMEMLLNITEMILVPISAHAVNVSLAATSSTASASALADATGTLAGYSFPMNMNDTDGEAAPDRGEQSMRTVGSSFEDSQLVSKHVMDKTTIIFVMILIPSFSVFGSVGNILSLRVLVHHRMRNATNMVLAALAVSDLLFLFHAFYFSFLKFLLQRNPPAGEYLSRDQVDQDDAGGGHDPPAHDLGLHGEVDGHQPLGAQHGCQAVVFIPMALKYYGFCKTINNQTIYGMGLTELGHNTVFYLVYGNVLNVLFRLIPILVLILVNILIACAIHKTWSIRRSMSNGSSATYEQNRITLMLLMVSLVFLVCILPGAIHSIVNQMYKQYSRQGSQSNIYDVMGSVTYFLETVNSSVNFVIYMAFSTKFCRTYKQIFCCSGRRSINRNSARSVIRFSSRPQMGSRSSMTSYRELYFLNQLGKGKISSFAEREINGKPVRKNGFVNGTGSIVEEGGKKIFRSKYSISESYSGHSHSGQSSQGKLDSSKGERYSQQSAHSSHSAEPTAEDMYS</sequence>
<dbReference type="VEuPathDB" id="VectorBase:BGLB030052"/>
<evidence type="ECO:0000256" key="2">
    <source>
        <dbReference type="ARBA" id="ARBA00022692"/>
    </source>
</evidence>
<feature type="domain" description="G-protein coupled receptors family 1 profile" evidence="7">
    <location>
        <begin position="238"/>
        <end position="377"/>
    </location>
</feature>
<feature type="transmembrane region" description="Helical" evidence="6">
    <location>
        <begin position="316"/>
        <end position="338"/>
    </location>
</feature>
<dbReference type="PROSITE" id="PS50262">
    <property type="entry name" value="G_PROTEIN_RECEP_F1_2"/>
    <property type="match status" value="2"/>
</dbReference>
<feature type="compositionally biased region" description="Low complexity" evidence="5">
    <location>
        <begin position="482"/>
        <end position="497"/>
    </location>
</feature>
<keyword evidence="2 6" id="KW-0812">Transmembrane</keyword>
<protein>
    <recommendedName>
        <fullName evidence="7">G-protein coupled receptors family 1 profile domain-containing protein</fullName>
    </recommendedName>
</protein>
<proteinExistence type="predicted"/>
<feature type="transmembrane region" description="Helical" evidence="6">
    <location>
        <begin position="358"/>
        <end position="380"/>
    </location>
</feature>
<feature type="domain" description="G-protein coupled receptors family 1 profile" evidence="7">
    <location>
        <begin position="128"/>
        <end position="161"/>
    </location>
</feature>
<evidence type="ECO:0000256" key="5">
    <source>
        <dbReference type="SAM" id="MobiDB-lite"/>
    </source>
</evidence>